<dbReference type="EMBL" id="CP046522">
    <property type="protein sequence ID" value="QGU93837.1"/>
    <property type="molecule type" value="Genomic_DNA"/>
</dbReference>
<comment type="similarity">
    <text evidence="11">Belongs to the tRNA nucleotidyltransferase/poly(A) polymerase family.</text>
</comment>
<dbReference type="InterPro" id="IPR006674">
    <property type="entry name" value="HD_domain"/>
</dbReference>
<evidence type="ECO:0000259" key="13">
    <source>
        <dbReference type="Pfam" id="PF01966"/>
    </source>
</evidence>
<gene>
    <name evidence="15" type="ORF">GOM49_00695</name>
</gene>
<evidence type="ECO:0000256" key="4">
    <source>
        <dbReference type="ARBA" id="ARBA00022695"/>
    </source>
</evidence>
<dbReference type="GO" id="GO:0042245">
    <property type="term" value="P:RNA repair"/>
    <property type="evidence" value="ECO:0007669"/>
    <property type="project" value="UniProtKB-KW"/>
</dbReference>
<proteinExistence type="inferred from homology"/>
<evidence type="ECO:0000256" key="8">
    <source>
        <dbReference type="ARBA" id="ARBA00022840"/>
    </source>
</evidence>
<keyword evidence="9" id="KW-0460">Magnesium</keyword>
<evidence type="ECO:0000256" key="2">
    <source>
        <dbReference type="ARBA" id="ARBA00022679"/>
    </source>
</evidence>
<dbReference type="GO" id="GO:0005524">
    <property type="term" value="F:ATP binding"/>
    <property type="evidence" value="ECO:0007669"/>
    <property type="project" value="UniProtKB-KW"/>
</dbReference>
<dbReference type="GO" id="GO:0016779">
    <property type="term" value="F:nucleotidyltransferase activity"/>
    <property type="evidence" value="ECO:0007669"/>
    <property type="project" value="UniProtKB-KW"/>
</dbReference>
<keyword evidence="5" id="KW-0479">Metal-binding</keyword>
<keyword evidence="3" id="KW-0819">tRNA processing</keyword>
<dbReference type="GO" id="GO:0003723">
    <property type="term" value="F:RNA binding"/>
    <property type="evidence" value="ECO:0007669"/>
    <property type="project" value="UniProtKB-KW"/>
</dbReference>
<evidence type="ECO:0000256" key="7">
    <source>
        <dbReference type="ARBA" id="ARBA00022800"/>
    </source>
</evidence>
<organism evidence="15 16">
    <name type="scientific">Clostridium bovifaecis</name>
    <dbReference type="NCBI Taxonomy" id="2184719"/>
    <lineage>
        <taxon>Bacteria</taxon>
        <taxon>Bacillati</taxon>
        <taxon>Bacillota</taxon>
        <taxon>Clostridia</taxon>
        <taxon>Eubacteriales</taxon>
        <taxon>Clostridiaceae</taxon>
        <taxon>Clostridium</taxon>
    </lineage>
</organism>
<dbReference type="Pfam" id="PF01743">
    <property type="entry name" value="PolyA_pol"/>
    <property type="match status" value="1"/>
</dbReference>
<feature type="domain" description="HD" evidence="13">
    <location>
        <begin position="274"/>
        <end position="331"/>
    </location>
</feature>
<dbReference type="InterPro" id="IPR032828">
    <property type="entry name" value="PolyA_RNA-bd"/>
</dbReference>
<dbReference type="InterPro" id="IPR002646">
    <property type="entry name" value="PolA_pol_head_dom"/>
</dbReference>
<sequence>MDQIIKDIKDTIGNIGGAAYIVGGYIRDKFLKNNKDFKDLDIIFDGDINLFIKELKYKGYNIFVLKEEIGIYRAIIKDKILDIAVLKEDSIEEDLKSRDFTINAIALKLVDNKIVDPFRGRAHIDAKLIHEVSEDSIKKDRIRILRAYRFAIKYGMHFSRACEEHIIKECKYIKFSPKERIFNELIEIIREDKNGIAFEELDKCDVLKELLPYIEELKTVGKCKYHIEDAFTHMNLVYLNSKELLRGAISVKGLDLSIFASELGEVPLGIYFSLAAFCHDIGKAKCYKEVNDKVSFIGHDEEGAKIMREVCNNLGLPKKAERFITILTEAHMYPLSLCKNNIKNYKKSFYKFFSKYGQYIPYILALSYCDMHATKMLYDPDNEENLFKEYIEKLLEEYKFYKHIKEVRFIDGREVIEITGVKGEEIKKLIEEMDRKVYYREVNNRDEALKYLRGKSKI</sequence>
<dbReference type="Pfam" id="PF12627">
    <property type="entry name" value="PolyA_pol_RNAbd"/>
    <property type="match status" value="1"/>
</dbReference>
<dbReference type="SUPFAM" id="SSF81301">
    <property type="entry name" value="Nucleotidyltransferase"/>
    <property type="match status" value="1"/>
</dbReference>
<protein>
    <submittedName>
        <fullName evidence="15">HD domain-containing protein</fullName>
    </submittedName>
</protein>
<evidence type="ECO:0000256" key="10">
    <source>
        <dbReference type="ARBA" id="ARBA00022884"/>
    </source>
</evidence>
<keyword evidence="2 11" id="KW-0808">Transferase</keyword>
<evidence type="ECO:0000259" key="14">
    <source>
        <dbReference type="Pfam" id="PF12627"/>
    </source>
</evidence>
<dbReference type="AlphaFoldDB" id="A0A6I6EZ34"/>
<evidence type="ECO:0000259" key="12">
    <source>
        <dbReference type="Pfam" id="PF01743"/>
    </source>
</evidence>
<evidence type="ECO:0000256" key="1">
    <source>
        <dbReference type="ARBA" id="ARBA00001946"/>
    </source>
</evidence>
<evidence type="ECO:0000256" key="11">
    <source>
        <dbReference type="RuleBase" id="RU003953"/>
    </source>
</evidence>
<evidence type="ECO:0000256" key="9">
    <source>
        <dbReference type="ARBA" id="ARBA00022842"/>
    </source>
</evidence>
<dbReference type="Gene3D" id="3.30.460.10">
    <property type="entry name" value="Beta Polymerase, domain 2"/>
    <property type="match status" value="1"/>
</dbReference>
<accession>A0A6I6EZ34</accession>
<comment type="cofactor">
    <cofactor evidence="1">
        <name>Mg(2+)</name>
        <dbReference type="ChEBI" id="CHEBI:18420"/>
    </cofactor>
</comment>
<evidence type="ECO:0000256" key="5">
    <source>
        <dbReference type="ARBA" id="ARBA00022723"/>
    </source>
</evidence>
<dbReference type="SUPFAM" id="SSF81891">
    <property type="entry name" value="Poly A polymerase C-terminal region-like"/>
    <property type="match status" value="1"/>
</dbReference>
<reference evidence="15 16" key="1">
    <citation type="submission" date="2019-12" db="EMBL/GenBank/DDBJ databases">
        <title>Genome sequenceing of Clostridium bovifaecis.</title>
        <authorList>
            <person name="Yao Y."/>
        </authorList>
    </citation>
    <scope>NUCLEOTIDE SEQUENCE [LARGE SCALE GENOMIC DNA]</scope>
    <source>
        <strain evidence="15 16">BXX</strain>
    </source>
</reference>
<dbReference type="Pfam" id="PF01966">
    <property type="entry name" value="HD"/>
    <property type="match status" value="1"/>
</dbReference>
<keyword evidence="8" id="KW-0067">ATP-binding</keyword>
<dbReference type="InterPro" id="IPR043519">
    <property type="entry name" value="NT_sf"/>
</dbReference>
<evidence type="ECO:0000256" key="3">
    <source>
        <dbReference type="ARBA" id="ARBA00022694"/>
    </source>
</evidence>
<keyword evidence="10 11" id="KW-0694">RNA-binding</keyword>
<keyword evidence="7" id="KW-0692">RNA repair</keyword>
<keyword evidence="6" id="KW-0547">Nucleotide-binding</keyword>
<dbReference type="Proteomes" id="UP000422764">
    <property type="component" value="Chromosome"/>
</dbReference>
<keyword evidence="4" id="KW-0548">Nucleotidyltransferase</keyword>
<dbReference type="GO" id="GO:0008033">
    <property type="term" value="P:tRNA processing"/>
    <property type="evidence" value="ECO:0007669"/>
    <property type="project" value="UniProtKB-KW"/>
</dbReference>
<evidence type="ECO:0000313" key="16">
    <source>
        <dbReference type="Proteomes" id="UP000422764"/>
    </source>
</evidence>
<name>A0A6I6EZ34_9CLOT</name>
<evidence type="ECO:0000313" key="15">
    <source>
        <dbReference type="EMBL" id="QGU93837.1"/>
    </source>
</evidence>
<dbReference type="PANTHER" id="PTHR47545:SF1">
    <property type="entry name" value="MULTIFUNCTIONAL CCA PROTEIN"/>
    <property type="match status" value="1"/>
</dbReference>
<feature type="domain" description="Poly A polymerase head" evidence="12">
    <location>
        <begin position="19"/>
        <end position="129"/>
    </location>
</feature>
<feature type="domain" description="tRNA nucleotidyltransferase/poly(A) polymerase RNA and SrmB- binding" evidence="14">
    <location>
        <begin position="155"/>
        <end position="216"/>
    </location>
</feature>
<dbReference type="Gene3D" id="1.10.3090.10">
    <property type="entry name" value="cca-adding enzyme, domain 2"/>
    <property type="match status" value="1"/>
</dbReference>
<dbReference type="InterPro" id="IPR050124">
    <property type="entry name" value="tRNA_CCA-adding_enzyme"/>
</dbReference>
<dbReference type="PANTHER" id="PTHR47545">
    <property type="entry name" value="MULTIFUNCTIONAL CCA PROTEIN"/>
    <property type="match status" value="1"/>
</dbReference>
<dbReference type="GO" id="GO:0046872">
    <property type="term" value="F:metal ion binding"/>
    <property type="evidence" value="ECO:0007669"/>
    <property type="project" value="UniProtKB-KW"/>
</dbReference>
<evidence type="ECO:0000256" key="6">
    <source>
        <dbReference type="ARBA" id="ARBA00022741"/>
    </source>
</evidence>
<dbReference type="CDD" id="cd05398">
    <property type="entry name" value="NT_ClassII-CCAase"/>
    <property type="match status" value="1"/>
</dbReference>
<keyword evidence="16" id="KW-1185">Reference proteome</keyword>